<dbReference type="SUPFAM" id="SSF52047">
    <property type="entry name" value="RNI-like"/>
    <property type="match status" value="1"/>
</dbReference>
<dbReference type="Gene3D" id="3.80.10.10">
    <property type="entry name" value="Ribonuclease Inhibitor"/>
    <property type="match status" value="1"/>
</dbReference>
<name>A0A8S5TGQ7_9CAUD</name>
<dbReference type="Pfam" id="PF03382">
    <property type="entry name" value="DUF285"/>
    <property type="match status" value="1"/>
</dbReference>
<proteinExistence type="predicted"/>
<protein>
    <recommendedName>
        <fullName evidence="2">BspA family leucine-rich repeat surface protein</fullName>
    </recommendedName>
</protein>
<evidence type="ECO:0008006" key="2">
    <source>
        <dbReference type="Google" id="ProtNLM"/>
    </source>
</evidence>
<sequence length="248" mass="27959">MKSINPRYITNLTKNITLSYIDDTNKTPTLVDMGSWFSKNIKDIKNISTLDKLPEDKRKIFDNTIYASSVSSLFSDCKLFTNQTVNDVISKINIDYINPNGFVWLFSGLEVISKLNLGIWDFSKSEVSNMKNMFQGCKGLKELKGIKNLVNVKVTNVSSMFEDCASLEEIDISDWDTSNVEDFSRMFLGCYNLKKITGIIDMKSCKQYAGMFGINQGTGCKNLSGLKIKNPPNGFFLSGLDKTQYEVI</sequence>
<dbReference type="InterPro" id="IPR032675">
    <property type="entry name" value="LRR_dom_sf"/>
</dbReference>
<accession>A0A8S5TGQ7</accession>
<dbReference type="EMBL" id="BK032823">
    <property type="protein sequence ID" value="DAF62219.1"/>
    <property type="molecule type" value="Genomic_DNA"/>
</dbReference>
<dbReference type="InterPro" id="IPR005046">
    <property type="entry name" value="DUF285"/>
</dbReference>
<dbReference type="InterPro" id="IPR011889">
    <property type="entry name" value="Liste_lipo_26"/>
</dbReference>
<reference evidence="1" key="1">
    <citation type="journal article" date="2021" name="Proc. Natl. Acad. Sci. U.S.A.">
        <title>A Catalog of Tens of Thousands of Viruses from Human Metagenomes Reveals Hidden Associations with Chronic Diseases.</title>
        <authorList>
            <person name="Tisza M.J."/>
            <person name="Buck C.B."/>
        </authorList>
    </citation>
    <scope>NUCLEOTIDE SEQUENCE</scope>
    <source>
        <strain evidence="1">CtIty1</strain>
    </source>
</reference>
<organism evidence="1">
    <name type="scientific">Myoviridae sp. ctIty1</name>
    <dbReference type="NCBI Taxonomy" id="2827673"/>
    <lineage>
        <taxon>Viruses</taxon>
        <taxon>Duplodnaviria</taxon>
        <taxon>Heunggongvirae</taxon>
        <taxon>Uroviricota</taxon>
        <taxon>Caudoviricetes</taxon>
    </lineage>
</organism>
<evidence type="ECO:0000313" key="1">
    <source>
        <dbReference type="EMBL" id="DAF62219.1"/>
    </source>
</evidence>
<dbReference type="NCBIfam" id="TIGR02167">
    <property type="entry name" value="Liste_lipo_26"/>
    <property type="match status" value="1"/>
</dbReference>